<dbReference type="NCBIfam" id="TIGR03705">
    <property type="entry name" value="poly_P_kin"/>
    <property type="match status" value="1"/>
</dbReference>
<feature type="domain" description="Polyphosphate kinase middle" evidence="9">
    <location>
        <begin position="132"/>
        <end position="314"/>
    </location>
</feature>
<dbReference type="SUPFAM" id="SSF140356">
    <property type="entry name" value="PPK N-terminal domain-like"/>
    <property type="match status" value="1"/>
</dbReference>
<keyword evidence="4 6" id="KW-0418">Kinase</keyword>
<dbReference type="EMBL" id="JBHHMI010000007">
    <property type="protein sequence ID" value="MFB5267171.1"/>
    <property type="molecule type" value="Genomic_DNA"/>
</dbReference>
<dbReference type="GO" id="GO:0008976">
    <property type="term" value="F:polyphosphate kinase activity"/>
    <property type="evidence" value="ECO:0007669"/>
    <property type="project" value="UniProtKB-EC"/>
</dbReference>
<feature type="binding site" evidence="6">
    <location>
        <position position="56"/>
    </location>
    <ligand>
        <name>ATP</name>
        <dbReference type="ChEBI" id="CHEBI:30616"/>
    </ligand>
</feature>
<name>A0ABV5ASH8_9BACL</name>
<dbReference type="Pfam" id="PF13089">
    <property type="entry name" value="PP_kinase_N"/>
    <property type="match status" value="1"/>
</dbReference>
<dbReference type="InterPro" id="IPR036830">
    <property type="entry name" value="PP_kinase_middle_dom_sf"/>
</dbReference>
<feature type="binding site" evidence="6">
    <location>
        <position position="416"/>
    </location>
    <ligand>
        <name>Mg(2+)</name>
        <dbReference type="ChEBI" id="CHEBI:18420"/>
    </ligand>
</feature>
<evidence type="ECO:0000256" key="7">
    <source>
        <dbReference type="RuleBase" id="RU003800"/>
    </source>
</evidence>
<protein>
    <recommendedName>
        <fullName evidence="6 7">Polyphosphate kinase</fullName>
        <ecNumber evidence="6 7">2.7.4.1</ecNumber>
    </recommendedName>
    <alternativeName>
        <fullName evidence="6">ATP-polyphosphate phosphotransferase</fullName>
    </alternativeName>
    <alternativeName>
        <fullName evidence="6">Polyphosphoric acid kinase</fullName>
    </alternativeName>
</protein>
<proteinExistence type="inferred from homology"/>
<dbReference type="Pfam" id="PF17941">
    <property type="entry name" value="PP_kinase_C_1"/>
    <property type="match status" value="1"/>
</dbReference>
<feature type="domain" description="Polyphosphate kinase C-terminal" evidence="12">
    <location>
        <begin position="342"/>
        <end position="506"/>
    </location>
</feature>
<dbReference type="SUPFAM" id="SSF143724">
    <property type="entry name" value="PHP14-like"/>
    <property type="match status" value="1"/>
</dbReference>
<dbReference type="InterPro" id="IPR025200">
    <property type="entry name" value="PPK_C_dom2"/>
</dbReference>
<dbReference type="InterPro" id="IPR025198">
    <property type="entry name" value="PPK_N_dom"/>
</dbReference>
<feature type="binding site" evidence="6">
    <location>
        <position position="575"/>
    </location>
    <ligand>
        <name>ATP</name>
        <dbReference type="ChEBI" id="CHEBI:30616"/>
    </ligand>
</feature>
<keyword evidence="3 6" id="KW-0547">Nucleotide-binding</keyword>
<dbReference type="Gene3D" id="3.30.870.10">
    <property type="entry name" value="Endonuclease Chain A"/>
    <property type="match status" value="2"/>
</dbReference>
<dbReference type="PANTHER" id="PTHR30218:SF0">
    <property type="entry name" value="POLYPHOSPHATE KINASE"/>
    <property type="match status" value="1"/>
</dbReference>
<keyword evidence="1 6" id="KW-0597">Phosphoprotein</keyword>
<dbReference type="InterPro" id="IPR041108">
    <property type="entry name" value="PP_kinase_C_1"/>
</dbReference>
<keyword evidence="5 6" id="KW-0067">ATP-binding</keyword>
<feature type="active site" description="Phosphohistidine intermediate" evidence="6">
    <location>
        <position position="446"/>
    </location>
</feature>
<comment type="caution">
    <text evidence="13">The sequence shown here is derived from an EMBL/GenBank/DDBJ whole genome shotgun (WGS) entry which is preliminary data.</text>
</comment>
<dbReference type="EC" id="2.7.4.1" evidence="6 7"/>
<dbReference type="HAMAP" id="MF_00347">
    <property type="entry name" value="Polyphosphate_kinase"/>
    <property type="match status" value="1"/>
</dbReference>
<evidence type="ECO:0000256" key="5">
    <source>
        <dbReference type="ARBA" id="ARBA00022840"/>
    </source>
</evidence>
<dbReference type="InterPro" id="IPR036832">
    <property type="entry name" value="PPK_N_dom_sf"/>
</dbReference>
<organism evidence="13 14">
    <name type="scientific">Paenibacillus enshidis</name>
    <dbReference type="NCBI Taxonomy" id="1458439"/>
    <lineage>
        <taxon>Bacteria</taxon>
        <taxon>Bacillati</taxon>
        <taxon>Bacillota</taxon>
        <taxon>Bacilli</taxon>
        <taxon>Bacillales</taxon>
        <taxon>Paenibacillaceae</taxon>
        <taxon>Paenibacillus</taxon>
    </lineage>
</organism>
<feature type="coiled-coil region" evidence="8">
    <location>
        <begin position="243"/>
        <end position="270"/>
    </location>
</feature>
<keyword evidence="6" id="KW-0460">Magnesium</keyword>
<keyword evidence="2 6" id="KW-0808">Transferase</keyword>
<dbReference type="InterPro" id="IPR003414">
    <property type="entry name" value="PP_kinase"/>
</dbReference>
<comment type="catalytic activity">
    <reaction evidence="6 7">
        <text>[phosphate](n) + ATP = [phosphate](n+1) + ADP</text>
        <dbReference type="Rhea" id="RHEA:19573"/>
        <dbReference type="Rhea" id="RHEA-COMP:9859"/>
        <dbReference type="Rhea" id="RHEA-COMP:14280"/>
        <dbReference type="ChEBI" id="CHEBI:16838"/>
        <dbReference type="ChEBI" id="CHEBI:30616"/>
        <dbReference type="ChEBI" id="CHEBI:456216"/>
        <dbReference type="EC" id="2.7.4.1"/>
    </reaction>
</comment>
<evidence type="ECO:0000313" key="13">
    <source>
        <dbReference type="EMBL" id="MFB5267171.1"/>
    </source>
</evidence>
<feature type="binding site" evidence="6">
    <location>
        <position position="386"/>
    </location>
    <ligand>
        <name>Mg(2+)</name>
        <dbReference type="ChEBI" id="CHEBI:18420"/>
    </ligand>
</feature>
<dbReference type="CDD" id="cd09165">
    <property type="entry name" value="PLDc_PaPPK1_C1_like"/>
    <property type="match status" value="1"/>
</dbReference>
<dbReference type="Proteomes" id="UP001580346">
    <property type="component" value="Unassembled WGS sequence"/>
</dbReference>
<accession>A0ABV5ASH8</accession>
<dbReference type="NCBIfam" id="NF003918">
    <property type="entry name" value="PRK05443.1-2"/>
    <property type="match status" value="1"/>
</dbReference>
<dbReference type="Gene3D" id="1.20.58.310">
    <property type="entry name" value="Polyphosphate kinase N-terminal domain"/>
    <property type="match status" value="1"/>
</dbReference>
<dbReference type="PIRSF" id="PIRSF015589">
    <property type="entry name" value="PP_kinase"/>
    <property type="match status" value="1"/>
</dbReference>
<dbReference type="Pfam" id="PF02503">
    <property type="entry name" value="PP_kinase"/>
    <property type="match status" value="1"/>
</dbReference>
<dbReference type="Pfam" id="PF13090">
    <property type="entry name" value="PP_kinase_C"/>
    <property type="match status" value="1"/>
</dbReference>
<evidence type="ECO:0000256" key="1">
    <source>
        <dbReference type="ARBA" id="ARBA00022553"/>
    </source>
</evidence>
<evidence type="ECO:0000256" key="6">
    <source>
        <dbReference type="HAMAP-Rule" id="MF_00347"/>
    </source>
</evidence>
<comment type="cofactor">
    <cofactor evidence="6">
        <name>Mg(2+)</name>
        <dbReference type="ChEBI" id="CHEBI:18420"/>
    </cofactor>
</comment>
<comment type="similarity">
    <text evidence="6 7">Belongs to the polyphosphate kinase 1 (PPK1) family.</text>
</comment>
<feature type="binding site" evidence="6">
    <location>
        <position position="479"/>
    </location>
    <ligand>
        <name>ATP</name>
        <dbReference type="ChEBI" id="CHEBI:30616"/>
    </ligand>
</feature>
<keyword evidence="6" id="KW-0479">Metal-binding</keyword>
<dbReference type="CDD" id="cd09168">
    <property type="entry name" value="PLDc_PaPPK1_C2_like"/>
    <property type="match status" value="1"/>
</dbReference>
<evidence type="ECO:0000256" key="8">
    <source>
        <dbReference type="SAM" id="Coils"/>
    </source>
</evidence>
<gene>
    <name evidence="13" type="primary">ppk1</name>
    <name evidence="6" type="synonym">ppk</name>
    <name evidence="13" type="ORF">ACE41H_10295</name>
</gene>
<dbReference type="Gene3D" id="3.30.1840.10">
    <property type="entry name" value="Polyphosphate kinase middle domain"/>
    <property type="match status" value="1"/>
</dbReference>
<evidence type="ECO:0000259" key="10">
    <source>
        <dbReference type="Pfam" id="PF13089"/>
    </source>
</evidence>
<keyword evidence="8" id="KW-0175">Coiled coil</keyword>
<dbReference type="NCBIfam" id="NF003917">
    <property type="entry name" value="PRK05443.1-1"/>
    <property type="match status" value="1"/>
</dbReference>
<dbReference type="NCBIfam" id="NF003921">
    <property type="entry name" value="PRK05443.2-2"/>
    <property type="match status" value="1"/>
</dbReference>
<evidence type="ECO:0000259" key="11">
    <source>
        <dbReference type="Pfam" id="PF13090"/>
    </source>
</evidence>
<dbReference type="SUPFAM" id="SSF56024">
    <property type="entry name" value="Phospholipase D/nuclease"/>
    <property type="match status" value="2"/>
</dbReference>
<keyword evidence="14" id="KW-1185">Reference proteome</keyword>
<dbReference type="RefSeq" id="WP_375355139.1">
    <property type="nucleotide sequence ID" value="NZ_JBHHMI010000007.1"/>
</dbReference>
<reference evidence="13 14" key="1">
    <citation type="submission" date="2024-09" db="EMBL/GenBank/DDBJ databases">
        <title>Paenibacillus zeirhizospherea sp. nov., isolated from surface of the maize (Zea mays) roots in a horticulture field, Hungary.</title>
        <authorList>
            <person name="Marton D."/>
            <person name="Farkas M."/>
            <person name="Bedics A."/>
            <person name="Toth E."/>
            <person name="Tancsics A."/>
            <person name="Boka K."/>
            <person name="Maroti G."/>
            <person name="Kriszt B."/>
            <person name="Cserhati M."/>
        </authorList>
    </citation>
    <scope>NUCLEOTIDE SEQUENCE [LARGE SCALE GENOMIC DNA]</scope>
    <source>
        <strain evidence="13 14">KCTC 33519</strain>
    </source>
</reference>
<feature type="binding site" evidence="6">
    <location>
        <position position="603"/>
    </location>
    <ligand>
        <name>ATP</name>
        <dbReference type="ChEBI" id="CHEBI:30616"/>
    </ligand>
</feature>
<evidence type="ECO:0000259" key="12">
    <source>
        <dbReference type="Pfam" id="PF17941"/>
    </source>
</evidence>
<evidence type="ECO:0000256" key="2">
    <source>
        <dbReference type="ARBA" id="ARBA00022679"/>
    </source>
</evidence>
<comment type="function">
    <text evidence="6 7">Catalyzes the reversible transfer of the terminal phosphate of ATP to form a long-chain polyphosphate (polyP).</text>
</comment>
<evidence type="ECO:0000313" key="14">
    <source>
        <dbReference type="Proteomes" id="UP001580346"/>
    </source>
</evidence>
<feature type="domain" description="Polyphosphate kinase N-terminal" evidence="10">
    <location>
        <begin position="18"/>
        <end position="122"/>
    </location>
</feature>
<feature type="domain" description="Polyphosphate kinase C-terminal" evidence="11">
    <location>
        <begin position="514"/>
        <end position="684"/>
    </location>
</feature>
<dbReference type="InterPro" id="IPR024953">
    <property type="entry name" value="PP_kinase_middle"/>
</dbReference>
<evidence type="ECO:0000256" key="3">
    <source>
        <dbReference type="ARBA" id="ARBA00022741"/>
    </source>
</evidence>
<evidence type="ECO:0000259" key="9">
    <source>
        <dbReference type="Pfam" id="PF02503"/>
    </source>
</evidence>
<evidence type="ECO:0000256" key="4">
    <source>
        <dbReference type="ARBA" id="ARBA00022777"/>
    </source>
</evidence>
<comment type="PTM">
    <text evidence="6 7">An intermediate of this reaction is the autophosphorylated ppk in which a phosphate is covalently linked to a histidine residue through a N-P bond.</text>
</comment>
<sequence length="702" mass="80505">MIKEESHVESDKARAARYFNRDLSWIEFNRRVLQEAQAADTPLLERAKFLAIVSSNLDEFMSVRVAETREKIKAGFMQKDFTGYAPSGLYKRLIKRISEMVSEQYKTFREVSRQMGRKGLVFLDYEDLNATQRKALDTYYHDIIFPVLTPMAVDQSRPFPLVHHRYIYLAVVLRRKGDRSDEKPYFAIVQVPSNIPRVVAVPRRANSKNKHFILIEDLIKHHVHTLFSGYIPESVHGFRVTRNADLSINEEEAEDLLEEIEKELRRRRRGAPVRLEVEKGIHPYALLELQTEFELFDHVFEADGPLDLGFLSSFTDSLEGYSHLRFPQIKPLYPPELPLREDMFEVLRSRDVLVYHPYESFDAVTDFVLEASEDPEVMAIKMTLYRVNGESRLISALAHAAESGKQVTVVVELKARFDEERNIAWARKLEKAGCHVVYGLVGLKTHAKIILVVRHEQNSLRRYVHVGTGNYNESTARVYTDVGLFTSNPLIGEDASGLFNEITGFSAVKQLQALTAAPTGLKPKLFELIRRESEHAKAGRPAKIIAKVNSLSNQEMIDELYEASQAGVKIDLIVRGVCCLRPGVPGLSENIRVISIVDRFLEHSRIFYFENAGHPEVFLSSADWMTRNLTRRIELMCPVFDEELKQMVVDILQLSLSDNVKSRQLMPNGSYRFVTNDSPSVRSQFEAMKVTRWKKELPTTIK</sequence>
<dbReference type="PANTHER" id="PTHR30218">
    <property type="entry name" value="POLYPHOSPHATE KINASE"/>
    <property type="match status" value="1"/>
</dbReference>